<keyword evidence="3" id="KW-1185">Reference proteome</keyword>
<reference evidence="2 3" key="1">
    <citation type="submission" date="2018-02" db="EMBL/GenBank/DDBJ databases">
        <authorList>
            <person name="Cohen D.B."/>
            <person name="Kent A.D."/>
        </authorList>
    </citation>
    <scope>NUCLEOTIDE SEQUENCE [LARGE SCALE GENOMIC DNA]</scope>
    <source>
        <strain evidence="2 3">ULC007</strain>
    </source>
</reference>
<dbReference type="Pfam" id="PF00266">
    <property type="entry name" value="Aminotran_5"/>
    <property type="match status" value="1"/>
</dbReference>
<gene>
    <name evidence="2" type="ORF">C7B65_13545</name>
</gene>
<dbReference type="EMBL" id="PVWG01000013">
    <property type="protein sequence ID" value="PSB19033.1"/>
    <property type="molecule type" value="Genomic_DNA"/>
</dbReference>
<dbReference type="PANTHER" id="PTHR43586">
    <property type="entry name" value="CYSTEINE DESULFURASE"/>
    <property type="match status" value="1"/>
</dbReference>
<reference evidence="2 3" key="2">
    <citation type="submission" date="2018-03" db="EMBL/GenBank/DDBJ databases">
        <title>The ancient ancestry and fast evolution of plastids.</title>
        <authorList>
            <person name="Moore K.R."/>
            <person name="Magnabosco C."/>
            <person name="Momper L."/>
            <person name="Gold D.A."/>
            <person name="Bosak T."/>
            <person name="Fournier G.P."/>
        </authorList>
    </citation>
    <scope>NUCLEOTIDE SEQUENCE [LARGE SCALE GENOMIC DNA]</scope>
    <source>
        <strain evidence="2 3">ULC007</strain>
    </source>
</reference>
<dbReference type="AlphaFoldDB" id="A0A2T1DF03"/>
<comment type="caution">
    <text evidence="2">The sequence shown here is derived from an EMBL/GenBank/DDBJ whole genome shotgun (WGS) entry which is preliminary data.</text>
</comment>
<dbReference type="STRING" id="1920490.GCA_001895925_04892"/>
<accession>A0A2T1DF03</accession>
<dbReference type="Proteomes" id="UP000238634">
    <property type="component" value="Unassembled WGS sequence"/>
</dbReference>
<dbReference type="SUPFAM" id="SSF53383">
    <property type="entry name" value="PLP-dependent transferases"/>
    <property type="match status" value="1"/>
</dbReference>
<dbReference type="InterPro" id="IPR015421">
    <property type="entry name" value="PyrdxlP-dep_Trfase_major"/>
</dbReference>
<feature type="domain" description="Aminotransferase class V" evidence="1">
    <location>
        <begin position="33"/>
        <end position="371"/>
    </location>
</feature>
<dbReference type="InterPro" id="IPR000192">
    <property type="entry name" value="Aminotrans_V_dom"/>
</dbReference>
<evidence type="ECO:0000313" key="2">
    <source>
        <dbReference type="EMBL" id="PSB19033.1"/>
    </source>
</evidence>
<dbReference type="Gene3D" id="3.40.640.10">
    <property type="entry name" value="Type I PLP-dependent aspartate aminotransferase-like (Major domain)"/>
    <property type="match status" value="1"/>
</dbReference>
<organism evidence="2 3">
    <name type="scientific">Phormidesmis priestleyi ULC007</name>
    <dbReference type="NCBI Taxonomy" id="1920490"/>
    <lineage>
        <taxon>Bacteria</taxon>
        <taxon>Bacillati</taxon>
        <taxon>Cyanobacteriota</taxon>
        <taxon>Cyanophyceae</taxon>
        <taxon>Leptolyngbyales</taxon>
        <taxon>Leptolyngbyaceae</taxon>
        <taxon>Phormidesmis</taxon>
    </lineage>
</organism>
<proteinExistence type="predicted"/>
<dbReference type="InterPro" id="IPR015424">
    <property type="entry name" value="PyrdxlP-dep_Trfase"/>
</dbReference>
<evidence type="ECO:0000313" key="3">
    <source>
        <dbReference type="Proteomes" id="UP000238634"/>
    </source>
</evidence>
<evidence type="ECO:0000259" key="1">
    <source>
        <dbReference type="Pfam" id="PF00266"/>
    </source>
</evidence>
<keyword evidence="2" id="KW-0808">Transferase</keyword>
<dbReference type="OrthoDB" id="9804366at2"/>
<keyword evidence="2" id="KW-0032">Aminotransferase</keyword>
<dbReference type="GO" id="GO:0008483">
    <property type="term" value="F:transaminase activity"/>
    <property type="evidence" value="ECO:0007669"/>
    <property type="project" value="UniProtKB-KW"/>
</dbReference>
<dbReference type="Gene3D" id="3.90.1150.10">
    <property type="entry name" value="Aspartate Aminotransferase, domain 1"/>
    <property type="match status" value="1"/>
</dbReference>
<protein>
    <submittedName>
        <fullName evidence="2">Aminotransferase class V-fold PLP-dependent enzyme</fullName>
    </submittedName>
</protein>
<name>A0A2T1DF03_9CYAN</name>
<dbReference type="RefSeq" id="WP_073072282.1">
    <property type="nucleotide sequence ID" value="NZ_MPPI01000014.1"/>
</dbReference>
<dbReference type="InterPro" id="IPR015422">
    <property type="entry name" value="PyrdxlP-dep_Trfase_small"/>
</dbReference>
<sequence length="392" mass="43139">MVSLSTTKLEQYRQHFPYLENAAYFNYGGQGPMPRSAIDAINQAQESLQKMGPFSSAVNVWMGEEAKQTRRAIAAELNIPAETMTLTEDVSVGCNIALWGIDWNAGDHLLLTDCEHPGIVAAAYEIQRRFKIEVSMCPLKATLNEGDPVAVINEHLRPQTRLVVLSHILWNTGQVLPLAAIMSACQGYPSHHPIRILVDAAQSVGVLPLNLTDLGADFYAFTGHKWWCGPAGVGGLYVRPEARESLSPTFIGWRSITTNSSGTPTGWQPDGRRYEIATSAVPLYAGLRDAIALQSTYGTIAERYQQVCDRSADLWQRLRAVPTVKCLRSTPPEAGLVSFQLEGGKHSSLVQALESKGIFVRTILDPDCVRACVHYLTTDSEINRLVEAIKEF</sequence>
<dbReference type="PANTHER" id="PTHR43586:SF4">
    <property type="entry name" value="ISOPENICILLIN N EPIMERASE"/>
    <property type="match status" value="1"/>
</dbReference>